<dbReference type="GO" id="GO:0003700">
    <property type="term" value="F:DNA-binding transcription factor activity"/>
    <property type="evidence" value="ECO:0007669"/>
    <property type="project" value="InterPro"/>
</dbReference>
<dbReference type="InterPro" id="IPR013320">
    <property type="entry name" value="ConA-like_dom_sf"/>
</dbReference>
<evidence type="ECO:0000256" key="5">
    <source>
        <dbReference type="ARBA" id="ARBA00022734"/>
    </source>
</evidence>
<dbReference type="GO" id="GO:0005789">
    <property type="term" value="C:endoplasmic reticulum membrane"/>
    <property type="evidence" value="ECO:0007669"/>
    <property type="project" value="TreeGrafter"/>
</dbReference>
<keyword evidence="13" id="KW-1015">Disulfide bond</keyword>
<feature type="compositionally biased region" description="Basic and acidic residues" evidence="15">
    <location>
        <begin position="698"/>
        <end position="709"/>
    </location>
</feature>
<dbReference type="SUPFAM" id="SSF63887">
    <property type="entry name" value="P-domain of calnexin/calreticulin"/>
    <property type="match status" value="1"/>
</dbReference>
<dbReference type="OrthoDB" id="1938156at2759"/>
<dbReference type="InterPro" id="IPR001580">
    <property type="entry name" value="Calret/calnex"/>
</dbReference>
<dbReference type="PROSITE" id="PS00804">
    <property type="entry name" value="CALRETICULIN_2"/>
    <property type="match status" value="1"/>
</dbReference>
<dbReference type="CDD" id="cd14703">
    <property type="entry name" value="bZIP_plant_RF2"/>
    <property type="match status" value="1"/>
</dbReference>
<evidence type="ECO:0000256" key="9">
    <source>
        <dbReference type="ARBA" id="ARBA00022837"/>
    </source>
</evidence>
<dbReference type="Pfam" id="PF00262">
    <property type="entry name" value="Calreticulin"/>
    <property type="match status" value="2"/>
</dbReference>
<keyword evidence="10" id="KW-0805">Transcription regulation</keyword>
<protein>
    <submittedName>
        <fullName evidence="17">Calreticulin family</fullName>
    </submittedName>
</protein>
<organism evidence="17 18">
    <name type="scientific">Musa troglodytarum</name>
    <name type="common">fe'i banana</name>
    <dbReference type="NCBI Taxonomy" id="320322"/>
    <lineage>
        <taxon>Eukaryota</taxon>
        <taxon>Viridiplantae</taxon>
        <taxon>Streptophyta</taxon>
        <taxon>Embryophyta</taxon>
        <taxon>Tracheophyta</taxon>
        <taxon>Spermatophyta</taxon>
        <taxon>Magnoliopsida</taxon>
        <taxon>Liliopsida</taxon>
        <taxon>Zingiberales</taxon>
        <taxon>Musaceae</taxon>
        <taxon>Musa</taxon>
    </lineage>
</organism>
<evidence type="ECO:0000256" key="14">
    <source>
        <dbReference type="SAM" id="Coils"/>
    </source>
</evidence>
<dbReference type="GO" id="GO:0005788">
    <property type="term" value="C:endoplasmic reticulum lumen"/>
    <property type="evidence" value="ECO:0007669"/>
    <property type="project" value="UniProtKB-SubCell"/>
</dbReference>
<keyword evidence="8" id="KW-0862">Zinc</keyword>
<dbReference type="EMBL" id="CP097503">
    <property type="protein sequence ID" value="URD79051.1"/>
    <property type="molecule type" value="Genomic_DNA"/>
</dbReference>
<dbReference type="GO" id="GO:0005509">
    <property type="term" value="F:calcium ion binding"/>
    <property type="evidence" value="ECO:0007669"/>
    <property type="project" value="InterPro"/>
</dbReference>
<feature type="compositionally biased region" description="Basic and acidic residues" evidence="15">
    <location>
        <begin position="717"/>
        <end position="735"/>
    </location>
</feature>
<dbReference type="SUPFAM" id="SSF57959">
    <property type="entry name" value="Leucine zipper domain"/>
    <property type="match status" value="1"/>
</dbReference>
<evidence type="ECO:0000256" key="13">
    <source>
        <dbReference type="PIRSR" id="PIRSR601580-3"/>
    </source>
</evidence>
<dbReference type="Proteomes" id="UP001055439">
    <property type="component" value="Chromosome 10"/>
</dbReference>
<dbReference type="Gene3D" id="2.10.250.10">
    <property type="entry name" value="Calreticulin/calnexin, P domain"/>
    <property type="match status" value="1"/>
</dbReference>
<evidence type="ECO:0000256" key="15">
    <source>
        <dbReference type="SAM" id="MobiDB-lite"/>
    </source>
</evidence>
<dbReference type="Pfam" id="PF21647">
    <property type="entry name" value="DUF6857"/>
    <property type="match status" value="1"/>
</dbReference>
<dbReference type="Pfam" id="PF00170">
    <property type="entry name" value="bZIP_1"/>
    <property type="match status" value="1"/>
</dbReference>
<keyword evidence="3" id="KW-0479">Metal-binding</keyword>
<evidence type="ECO:0000256" key="12">
    <source>
        <dbReference type="ARBA" id="ARBA00023186"/>
    </source>
</evidence>
<feature type="region of interest" description="Disordered" evidence="15">
    <location>
        <begin position="848"/>
        <end position="879"/>
    </location>
</feature>
<dbReference type="InterPro" id="IPR049172">
    <property type="entry name" value="DUF6857_pln"/>
</dbReference>
<keyword evidence="9" id="KW-0106">Calcium</keyword>
<dbReference type="GO" id="GO:0030246">
    <property type="term" value="F:carbohydrate binding"/>
    <property type="evidence" value="ECO:0007669"/>
    <property type="project" value="UniProtKB-KW"/>
</dbReference>
<proteinExistence type="inferred from homology"/>
<evidence type="ECO:0000259" key="16">
    <source>
        <dbReference type="PROSITE" id="PS50217"/>
    </source>
</evidence>
<dbReference type="GO" id="GO:0051082">
    <property type="term" value="F:unfolded protein binding"/>
    <property type="evidence" value="ECO:0007669"/>
    <property type="project" value="InterPro"/>
</dbReference>
<evidence type="ECO:0000256" key="7">
    <source>
        <dbReference type="ARBA" id="ARBA00022824"/>
    </source>
</evidence>
<feature type="compositionally biased region" description="Low complexity" evidence="15">
    <location>
        <begin position="1073"/>
        <end position="1088"/>
    </location>
</feature>
<dbReference type="SMART" id="SM00338">
    <property type="entry name" value="BRLZ"/>
    <property type="match status" value="1"/>
</dbReference>
<keyword evidence="12" id="KW-0143">Chaperone</keyword>
<evidence type="ECO:0000256" key="4">
    <source>
        <dbReference type="ARBA" id="ARBA00022729"/>
    </source>
</evidence>
<feature type="region of interest" description="Disordered" evidence="15">
    <location>
        <begin position="311"/>
        <end position="357"/>
    </location>
</feature>
<dbReference type="GO" id="GO:0006457">
    <property type="term" value="P:protein folding"/>
    <property type="evidence" value="ECO:0007669"/>
    <property type="project" value="InterPro"/>
</dbReference>
<feature type="disulfide bond" evidence="13">
    <location>
        <begin position="592"/>
        <end position="624"/>
    </location>
</feature>
<keyword evidence="4" id="KW-0732">Signal</keyword>
<feature type="coiled-coil region" evidence="14">
    <location>
        <begin position="1364"/>
        <end position="1391"/>
    </location>
</feature>
<accession>A0A9E7JFK4</accession>
<dbReference type="GO" id="GO:0005634">
    <property type="term" value="C:nucleus"/>
    <property type="evidence" value="ECO:0007669"/>
    <property type="project" value="UniProtKB-ARBA"/>
</dbReference>
<name>A0A9E7JFK4_9LILI</name>
<keyword evidence="7" id="KW-0256">Endoplasmic reticulum</keyword>
<dbReference type="GO" id="GO:0036503">
    <property type="term" value="P:ERAD pathway"/>
    <property type="evidence" value="ECO:0007669"/>
    <property type="project" value="TreeGrafter"/>
</dbReference>
<evidence type="ECO:0000256" key="10">
    <source>
        <dbReference type="ARBA" id="ARBA00023015"/>
    </source>
</evidence>
<evidence type="ECO:0000313" key="17">
    <source>
        <dbReference type="EMBL" id="URD79051.1"/>
    </source>
</evidence>
<evidence type="ECO:0000256" key="8">
    <source>
        <dbReference type="ARBA" id="ARBA00022833"/>
    </source>
</evidence>
<feature type="compositionally biased region" description="Polar residues" evidence="15">
    <location>
        <begin position="317"/>
        <end position="333"/>
    </location>
</feature>
<evidence type="ECO:0000256" key="2">
    <source>
        <dbReference type="ARBA" id="ARBA00010983"/>
    </source>
</evidence>
<dbReference type="PANTHER" id="PTHR11073:SF45">
    <property type="entry name" value="CALRETICULIN-3"/>
    <property type="match status" value="1"/>
</dbReference>
<dbReference type="Gene3D" id="1.20.5.170">
    <property type="match status" value="1"/>
</dbReference>
<evidence type="ECO:0000256" key="11">
    <source>
        <dbReference type="ARBA" id="ARBA00023163"/>
    </source>
</evidence>
<dbReference type="InterPro" id="IPR004827">
    <property type="entry name" value="bZIP"/>
</dbReference>
<dbReference type="InterPro" id="IPR018124">
    <property type="entry name" value="Calret/calnex_CS"/>
</dbReference>
<dbReference type="SUPFAM" id="SSF49899">
    <property type="entry name" value="Concanavalin A-like lectins/glucanases"/>
    <property type="match status" value="1"/>
</dbReference>
<feature type="region of interest" description="Disordered" evidence="15">
    <location>
        <begin position="1073"/>
        <end position="1096"/>
    </location>
</feature>
<dbReference type="FunFam" id="2.10.250.10:FF:000002">
    <property type="entry name" value="Calreticulin"/>
    <property type="match status" value="1"/>
</dbReference>
<evidence type="ECO:0000256" key="3">
    <source>
        <dbReference type="ARBA" id="ARBA00022723"/>
    </source>
</evidence>
<keyword evidence="6" id="KW-0677">Repeat</keyword>
<keyword evidence="18" id="KW-1185">Reference proteome</keyword>
<comment type="subcellular location">
    <subcellularLocation>
        <location evidence="1">Endoplasmic reticulum lumen</location>
    </subcellularLocation>
</comment>
<feature type="domain" description="BZIP" evidence="16">
    <location>
        <begin position="1356"/>
        <end position="1396"/>
    </location>
</feature>
<feature type="region of interest" description="Disordered" evidence="15">
    <location>
        <begin position="698"/>
        <end position="754"/>
    </location>
</feature>
<dbReference type="PROSITE" id="PS00803">
    <property type="entry name" value="CALRETICULIN_1"/>
    <property type="match status" value="1"/>
</dbReference>
<comment type="similarity">
    <text evidence="2">Belongs to the calreticulin family.</text>
</comment>
<sequence length="1408" mass="156080">MPSRSASGTGSLPSLGRSPLFSRFKTLFSFAATIAALRRLQDRHLELVRIAFLNLDASLFCFFDSRSSPSLMLCRFNRTVPPAIPRAHCVSKEIVAAASVLKVNNLGRKSSAGNFLRNLVPDIELGPNDLRKSWAEKVEAKERDSSTLKAAKLETKSKSKSTSELLKYRDAAQLAAVEAVQEASAADSLIRCLSMYAEISTSAKEDNPWPTVEQFLALYASLRSATAVTDSLSKTTLQTLPVTPPDQSLGGHPTLEEALKVSADVRRCAVSWVGAAVATDFAPFSLYGHNPSSASTASRAVVVLEGPSKTVAATAPSKATPQTKSRLSLTSVSVGRGKAPGAAAPPSPPPEWERGVGPNEGARLARTLRDESRAWFLGFVERFVDADAASRGPSNRQQVAAMLSQLKKVNEWLEAIGCRRSEGEADEAVDGEGSGDVPAETVERLRKKIYEYLLTHVESAAVALGASFSARPKMAQRPLLAHHPLSKLKLMLLLLSLALFLQLSASEIFFEERFDDGWENRWVKSDWKRSEGKAGTFKHTSGKWPGDPDDKGIQTYTDARHFAISAKFPEFSNKNRTLVVQYSIRFEQDIECGGGYIKLLSGYVNQKKFGGDAPYSLMFGPDICGTQTKKLHLILSYQGQNYPIKKDLECETDKLTHVYTFILRPDASFSLLADNRERESGSMYTDWDILPPRKFKDTNAKKPRGWDDREYIEDPDDVKPEGYDSIPKEIPDPKAKKPGTWDDDEDGIWRPPKIPNPAYKGPWKRKKIKNPNYQGKWKTPWIDNPEFEDDPDLYVLKPLKYIGIEVWQVKAGSVFDNILICDDPDYAKEVAHETVLKNREIEKEAFEEAEKVRNAKEEEDAQKAREEGENRRRERGRDRHYRDRERYKDRYKRHHHTDYLDDDYHIRLCGGAHCVLVLRARKNRLFAALDLSSGLSWPASLKAATFSRIWNRRSPLSRVWRPRPCGLFLGLFDFEAIVHKRKDFFLDFEELRICDRGASIFVLDSNLVSGYCTGFSEKGGTFVVVELSISIVMDKDNSPASGGGGGGSGGGFPPHSSLYAPFGSSSGSFGFIGDHPSVSSSSQPSPDSGHFGHATRSDAGRFSYDVSRMPDFPPRNPGHRRAHSEILSLPDDISFDSDLGVVGSHDGPSLSDETEEDLVTMYMDVEKFSSGATSSGLSIGESSLPVLSPVQAPSQGENVALGFTERPRIRHQHSQSLDGSTAIKPELLMSGGEGPSSVEAKKAMSAAKLAELALVDPKRAKRGGIGKEREKQGKRVVNWELGGELSGRRRRLRREGNWGCREGSTTSVDSGRERAIGRRREREEAVGIWGGCWLKLFLCLPDDLSDNNSLFMILANRQSAARSKERKMRYIAELERKVQTLQTEATTLSAQLTMLQVLQLQVSSFCGF</sequence>
<keyword evidence="11" id="KW-0804">Transcription</keyword>
<dbReference type="PROSITE" id="PS50217">
    <property type="entry name" value="BZIP"/>
    <property type="match status" value="1"/>
</dbReference>
<evidence type="ECO:0000313" key="18">
    <source>
        <dbReference type="Proteomes" id="UP001055439"/>
    </source>
</evidence>
<dbReference type="FunFam" id="2.60.120.200:FF:000018">
    <property type="entry name" value="Calreticulin 1b"/>
    <property type="match status" value="1"/>
</dbReference>
<evidence type="ECO:0000256" key="1">
    <source>
        <dbReference type="ARBA" id="ARBA00004319"/>
    </source>
</evidence>
<keyword evidence="5" id="KW-0430">Lectin</keyword>
<gene>
    <name evidence="17" type="ORF">MUK42_18580</name>
</gene>
<evidence type="ECO:0000256" key="6">
    <source>
        <dbReference type="ARBA" id="ARBA00022737"/>
    </source>
</evidence>
<dbReference type="Gene3D" id="2.60.120.200">
    <property type="match status" value="1"/>
</dbReference>
<dbReference type="InterPro" id="IPR044759">
    <property type="entry name" value="bZIP_RF2"/>
</dbReference>
<dbReference type="InterPro" id="IPR046347">
    <property type="entry name" value="bZIP_sf"/>
</dbReference>
<dbReference type="InterPro" id="IPR009033">
    <property type="entry name" value="Calreticulin/calnexin_P_dom_sf"/>
</dbReference>
<reference evidence="17" key="1">
    <citation type="submission" date="2022-05" db="EMBL/GenBank/DDBJ databases">
        <title>The Musa troglodytarum L. genome provides insights into the mechanism of non-climacteric behaviour and enrichment of carotenoids.</title>
        <authorList>
            <person name="Wang J."/>
        </authorList>
    </citation>
    <scope>NUCLEOTIDE SEQUENCE</scope>
    <source>
        <tissue evidence="17">Leaf</tissue>
    </source>
</reference>
<keyword evidence="14" id="KW-0175">Coiled coil</keyword>
<dbReference type="PANTHER" id="PTHR11073">
    <property type="entry name" value="CALRETICULIN AND CALNEXIN"/>
    <property type="match status" value="1"/>
</dbReference>
<dbReference type="PRINTS" id="PR00626">
    <property type="entry name" value="CALRETICULIN"/>
</dbReference>